<evidence type="ECO:0000256" key="6">
    <source>
        <dbReference type="ARBA" id="ARBA00022679"/>
    </source>
</evidence>
<evidence type="ECO:0000256" key="7">
    <source>
        <dbReference type="ARBA" id="ARBA00022688"/>
    </source>
</evidence>
<keyword evidence="7 11" id="KW-0831">Ubiquinone biosynthesis</keyword>
<evidence type="ECO:0000256" key="4">
    <source>
        <dbReference type="ARBA" id="ARBA00022475"/>
    </source>
</evidence>
<comment type="function">
    <text evidence="11">Catalyzes the prenylation of para-hydroxybenzoate (PHB) with an all-trans polyprenyl group. Mediates the second step in the final reaction sequence of ubiquinone-8 (UQ-8) biosynthesis, which is the condensation of the polyisoprenoid side chain with PHB, generating the first membrane-bound Q intermediate 3-octaprenyl-4-hydroxybenzoate.</text>
</comment>
<reference evidence="12 13" key="1">
    <citation type="submission" date="2017-03" db="EMBL/GenBank/DDBJ databases">
        <title>Lifting the veil on microbial sulfur biogeochemistry in mining wastewaters.</title>
        <authorList>
            <person name="Kantor R.S."/>
            <person name="Colenbrander Nelson T."/>
            <person name="Marshall S."/>
            <person name="Bennett D."/>
            <person name="Apte S."/>
            <person name="Camacho D."/>
            <person name="Thomas B.C."/>
            <person name="Warren L.A."/>
            <person name="Banfield J.F."/>
        </authorList>
    </citation>
    <scope>NUCLEOTIDE SEQUENCE [LARGE SCALE GENOMIC DNA]</scope>
    <source>
        <strain evidence="12">32-68-21</strain>
    </source>
</reference>
<dbReference type="GO" id="GO:0006744">
    <property type="term" value="P:ubiquinone biosynthetic process"/>
    <property type="evidence" value="ECO:0007669"/>
    <property type="project" value="UniProtKB-UniRule"/>
</dbReference>
<evidence type="ECO:0000313" key="12">
    <source>
        <dbReference type="EMBL" id="OYX59088.1"/>
    </source>
</evidence>
<evidence type="ECO:0000256" key="2">
    <source>
        <dbReference type="ARBA" id="ARBA00004141"/>
    </source>
</evidence>
<sequence length="339" mass="36264">MSAPLPDAGRNWVDARAPEGLKPWLKLGRFDRPIGIWLLLLPGWQGITLALAQHHRTPGLHELWLFVGFALGACLMRAAGCAFNDIVDRDIDLKVARTAARPIPSGRISARQAWRFVIGCSLVSLSILLTLNLTAVLLGVGSLALVAAYPFMKRITWWPQAWLGLTFNWGALMGYGAATGALSFLVWANGQWKVMTGDWLTFAVAPGVNGDLTIAAILLYVGGVFWTLGYDTLYALQDIEDDAMVGVKSSARRLGKGVKTGVGAFYGLAVLSAVAAGAVAGLGVAFYVSLFVYAAHLAWQVRTLTPEDGDLALKLFKSNREAGLILLAAIALGAVSLPF</sequence>
<keyword evidence="9 11" id="KW-1133">Transmembrane helix</keyword>
<comment type="subcellular location">
    <subcellularLocation>
        <location evidence="11">Cell inner membrane</location>
        <topology evidence="11">Multi-pass membrane protein</topology>
    </subcellularLocation>
    <subcellularLocation>
        <location evidence="2">Membrane</location>
        <topology evidence="2">Multi-pass membrane protein</topology>
    </subcellularLocation>
</comment>
<feature type="transmembrane region" description="Helical" evidence="11">
    <location>
        <begin position="199"/>
        <end position="226"/>
    </location>
</feature>
<dbReference type="EMBL" id="NCEQ01000001">
    <property type="protein sequence ID" value="OYX59088.1"/>
    <property type="molecule type" value="Genomic_DNA"/>
</dbReference>
<organism evidence="12 13">
    <name type="scientific">Brevundimonas subvibrioides</name>
    <dbReference type="NCBI Taxonomy" id="74313"/>
    <lineage>
        <taxon>Bacteria</taxon>
        <taxon>Pseudomonadati</taxon>
        <taxon>Pseudomonadota</taxon>
        <taxon>Alphaproteobacteria</taxon>
        <taxon>Caulobacterales</taxon>
        <taxon>Caulobacteraceae</taxon>
        <taxon>Brevundimonas</taxon>
    </lineage>
</organism>
<feature type="transmembrane region" description="Helical" evidence="11">
    <location>
        <begin position="264"/>
        <end position="293"/>
    </location>
</feature>
<evidence type="ECO:0000256" key="1">
    <source>
        <dbReference type="ARBA" id="ARBA00001946"/>
    </source>
</evidence>
<accession>A0A258HRW9</accession>
<evidence type="ECO:0000256" key="8">
    <source>
        <dbReference type="ARBA" id="ARBA00022692"/>
    </source>
</evidence>
<feature type="transmembrane region" description="Helical" evidence="11">
    <location>
        <begin position="169"/>
        <end position="187"/>
    </location>
</feature>
<dbReference type="InterPro" id="IPR000537">
    <property type="entry name" value="UbiA_prenyltransferase"/>
</dbReference>
<evidence type="ECO:0000256" key="10">
    <source>
        <dbReference type="ARBA" id="ARBA00023136"/>
    </source>
</evidence>
<keyword evidence="8 11" id="KW-0812">Transmembrane</keyword>
<keyword evidence="5 11" id="KW-0997">Cell inner membrane</keyword>
<dbReference type="HAMAP" id="MF_01635">
    <property type="entry name" value="UbiA"/>
    <property type="match status" value="1"/>
</dbReference>
<dbReference type="Gene3D" id="1.20.120.1780">
    <property type="entry name" value="UbiA prenyltransferase"/>
    <property type="match status" value="1"/>
</dbReference>
<gene>
    <name evidence="11" type="primary">ubiA</name>
    <name evidence="12" type="ORF">B7Y86_01280</name>
</gene>
<evidence type="ECO:0000313" key="13">
    <source>
        <dbReference type="Proteomes" id="UP000216147"/>
    </source>
</evidence>
<comment type="pathway">
    <text evidence="11">Cofactor biosynthesis; ubiquinone biosynthesis.</text>
</comment>
<evidence type="ECO:0000256" key="9">
    <source>
        <dbReference type="ARBA" id="ARBA00022989"/>
    </source>
</evidence>
<evidence type="ECO:0000256" key="5">
    <source>
        <dbReference type="ARBA" id="ARBA00022519"/>
    </source>
</evidence>
<dbReference type="InterPro" id="IPR039653">
    <property type="entry name" value="Prenyltransferase"/>
</dbReference>
<dbReference type="Proteomes" id="UP000216147">
    <property type="component" value="Unassembled WGS sequence"/>
</dbReference>
<dbReference type="InterPro" id="IPR044878">
    <property type="entry name" value="UbiA_sf"/>
</dbReference>
<keyword evidence="10 11" id="KW-0472">Membrane</keyword>
<feature type="transmembrane region" description="Helical" evidence="11">
    <location>
        <begin position="34"/>
        <end position="52"/>
    </location>
</feature>
<dbReference type="InterPro" id="IPR030470">
    <property type="entry name" value="UbiA_prenylTrfase_CS"/>
</dbReference>
<keyword evidence="6 11" id="KW-0808">Transferase</keyword>
<evidence type="ECO:0000256" key="11">
    <source>
        <dbReference type="HAMAP-Rule" id="MF_01635"/>
    </source>
</evidence>
<comment type="catalytic activity">
    <reaction evidence="11">
        <text>all-trans-octaprenyl diphosphate + 4-hydroxybenzoate = 4-hydroxy-3-(all-trans-octaprenyl)benzoate + diphosphate</text>
        <dbReference type="Rhea" id="RHEA:27782"/>
        <dbReference type="ChEBI" id="CHEBI:1617"/>
        <dbReference type="ChEBI" id="CHEBI:17879"/>
        <dbReference type="ChEBI" id="CHEBI:33019"/>
        <dbReference type="ChEBI" id="CHEBI:57711"/>
        <dbReference type="EC" id="2.5.1.39"/>
    </reaction>
</comment>
<dbReference type="FunFam" id="1.20.120.1780:FF:000001">
    <property type="entry name" value="4-hydroxybenzoate octaprenyltransferase"/>
    <property type="match status" value="1"/>
</dbReference>
<comment type="caution">
    <text evidence="12">The sequence shown here is derived from an EMBL/GenBank/DDBJ whole genome shotgun (WGS) entry which is preliminary data.</text>
</comment>
<dbReference type="CDD" id="cd13959">
    <property type="entry name" value="PT_UbiA_COQ2"/>
    <property type="match status" value="1"/>
</dbReference>
<dbReference type="PROSITE" id="PS00943">
    <property type="entry name" value="UBIA"/>
    <property type="match status" value="1"/>
</dbReference>
<dbReference type="PANTHER" id="PTHR11048:SF28">
    <property type="entry name" value="4-HYDROXYBENZOATE POLYPRENYLTRANSFERASE, MITOCHONDRIAL"/>
    <property type="match status" value="1"/>
</dbReference>
<dbReference type="FunFam" id="1.10.357.140:FF:000008">
    <property type="entry name" value="4-hydroxybenzoate octaprenyltransferase"/>
    <property type="match status" value="1"/>
</dbReference>
<proteinExistence type="inferred from homology"/>
<dbReference type="InterPro" id="IPR006370">
    <property type="entry name" value="HB_polyprenyltransferase-like"/>
</dbReference>
<dbReference type="AlphaFoldDB" id="A0A258HRW9"/>
<keyword evidence="4 11" id="KW-1003">Cell membrane</keyword>
<dbReference type="Gene3D" id="1.10.357.140">
    <property type="entry name" value="UbiA prenyltransferase"/>
    <property type="match status" value="1"/>
</dbReference>
<dbReference type="EC" id="2.5.1.39" evidence="11"/>
<comment type="similarity">
    <text evidence="3 11">Belongs to the UbiA prenyltransferase family.</text>
</comment>
<dbReference type="UniPathway" id="UPA00232"/>
<protein>
    <recommendedName>
        <fullName evidence="11">4-hydroxybenzoate octaprenyltransferase</fullName>
        <ecNumber evidence="11">2.5.1.39</ecNumber>
    </recommendedName>
    <alternativeName>
        <fullName evidence="11">4-HB polyprenyltransferase</fullName>
    </alternativeName>
</protein>
<comment type="cofactor">
    <cofactor evidence="1 11">
        <name>Mg(2+)</name>
        <dbReference type="ChEBI" id="CHEBI:18420"/>
    </cofactor>
</comment>
<keyword evidence="11" id="KW-0460">Magnesium</keyword>
<dbReference type="GO" id="GO:0005886">
    <property type="term" value="C:plasma membrane"/>
    <property type="evidence" value="ECO:0007669"/>
    <property type="project" value="UniProtKB-SubCell"/>
</dbReference>
<dbReference type="GO" id="GO:0008412">
    <property type="term" value="F:4-hydroxybenzoate polyprenyltransferase activity"/>
    <property type="evidence" value="ECO:0007669"/>
    <property type="project" value="UniProtKB-UniRule"/>
</dbReference>
<feature type="transmembrane region" description="Helical" evidence="11">
    <location>
        <begin position="64"/>
        <end position="87"/>
    </location>
</feature>
<dbReference type="PANTHER" id="PTHR11048">
    <property type="entry name" value="PRENYLTRANSFERASES"/>
    <property type="match status" value="1"/>
</dbReference>
<evidence type="ECO:0000256" key="3">
    <source>
        <dbReference type="ARBA" id="ARBA00005985"/>
    </source>
</evidence>
<dbReference type="Pfam" id="PF01040">
    <property type="entry name" value="UbiA"/>
    <property type="match status" value="1"/>
</dbReference>
<feature type="transmembrane region" description="Helical" evidence="11">
    <location>
        <begin position="116"/>
        <end position="149"/>
    </location>
</feature>
<name>A0A258HRW9_9CAUL</name>